<dbReference type="EMBL" id="VUJU01007623">
    <property type="protein sequence ID" value="KAF0742926.1"/>
    <property type="molecule type" value="Genomic_DNA"/>
</dbReference>
<keyword evidence="5" id="KW-1185">Reference proteome</keyword>
<protein>
    <recommendedName>
        <fullName evidence="3">C2H2-type domain-containing protein</fullName>
    </recommendedName>
</protein>
<feature type="domain" description="C2H2-type" evidence="3">
    <location>
        <begin position="43"/>
        <end position="73"/>
    </location>
</feature>
<evidence type="ECO:0000256" key="1">
    <source>
        <dbReference type="PROSITE-ProRule" id="PRU00042"/>
    </source>
</evidence>
<dbReference type="AlphaFoldDB" id="A0A6G0XQW6"/>
<dbReference type="OrthoDB" id="6621820at2759"/>
<dbReference type="PROSITE" id="PS00028">
    <property type="entry name" value="ZINC_FINGER_C2H2_1"/>
    <property type="match status" value="1"/>
</dbReference>
<dbReference type="PROSITE" id="PS50157">
    <property type="entry name" value="ZINC_FINGER_C2H2_2"/>
    <property type="match status" value="1"/>
</dbReference>
<comment type="caution">
    <text evidence="4">The sequence shown here is derived from an EMBL/GenBank/DDBJ whole genome shotgun (WGS) entry which is preliminary data.</text>
</comment>
<evidence type="ECO:0000313" key="4">
    <source>
        <dbReference type="EMBL" id="KAF0742926.1"/>
    </source>
</evidence>
<proteinExistence type="predicted"/>
<organism evidence="4 5">
    <name type="scientific">Aphis craccivora</name>
    <name type="common">Cowpea aphid</name>
    <dbReference type="NCBI Taxonomy" id="307492"/>
    <lineage>
        <taxon>Eukaryota</taxon>
        <taxon>Metazoa</taxon>
        <taxon>Ecdysozoa</taxon>
        <taxon>Arthropoda</taxon>
        <taxon>Hexapoda</taxon>
        <taxon>Insecta</taxon>
        <taxon>Pterygota</taxon>
        <taxon>Neoptera</taxon>
        <taxon>Paraneoptera</taxon>
        <taxon>Hemiptera</taxon>
        <taxon>Sternorrhyncha</taxon>
        <taxon>Aphidomorpha</taxon>
        <taxon>Aphidoidea</taxon>
        <taxon>Aphididae</taxon>
        <taxon>Aphidini</taxon>
        <taxon>Aphis</taxon>
        <taxon>Aphis</taxon>
    </lineage>
</organism>
<dbReference type="GO" id="GO:0008270">
    <property type="term" value="F:zinc ion binding"/>
    <property type="evidence" value="ECO:0007669"/>
    <property type="project" value="UniProtKB-KW"/>
</dbReference>
<keyword evidence="2" id="KW-0732">Signal</keyword>
<keyword evidence="1" id="KW-0862">Zinc</keyword>
<keyword evidence="1" id="KW-0863">Zinc-finger</keyword>
<sequence length="1240" mass="143750">MLCIVLLKTLIMICFICKIDVDTFSALAFHYKFMHFLDPLSIYECSESNCSQTFQNLNGLRRHIIRTHNNSSKLTAVNSDFNTNATVKPCHINTSSVPLIDTNLYTLNNNTNSPPLLNTNNFNLKEALHPLNVSAVKFSLQLHNNNNFSRKDILNIQSEISDKILNSIILLLKSTLLDKINDTLLISNTNMIIAEISSLFKYCSIFKYDEINTKGILFPLKFQFQKYYEKNDILIQTLQLYDNLNISDDNFLSNFIQGSLWKDKIKLFQNKIVLPYFIYIDNFEIKNPLGSNANFQSISAVYYSFPLSKNNSKISEIFLAALIKAKDLKNFGNDLCFKHLIDELNSLERDGISINTSCGKKNVHFILGLVIGDNFGLNLNKSLTQHLAVEDESMIRNIQTDVEINDFKLIGIYKECILNQIDSFHVTTNYCIDVMHDLFEGVCHYNVCHILQYYIFDVKIISLENLNNRKQYFNYGAIEIGNNSHTIEKHHLLKFHLKMSTREMMCFIHFLPLMIGDLIPNNDDTWLFFLNFLEIIDILMSHKLTQDLIACLKRLITKHNLDYVTLFKDTLKPKHHFLTHYPSIIQKSGPPRHFFALSLAKKCQLKFANYLLNDTKDDDVIKNDKHKIDCSYHEILTDKLGDKSYDCYSQLKFKVTMSQSYQLPDNCSNVFDNIGIDQNQPVDMLFPILENNEVKALLESWDLAFLHQTCINNYIDIPALKNMQVHHVEKLLLLYPLGVTIKFETSLMLWQKTLFVNISMDQNQLDMLFPTLGNNEVKSLLESWDLAFLLQTCINNYIDIPALKNMQSWQKTLSDDDINSLTEICESSTSTLPLSIPQSKTSFCLETVFEENNQCAYVIDYYGLHNCLNDSCRSIIVTAIINHIIKAKIPMFISLANVIGDTVVAKFPTELKDIYFIKDSINKTPKGKIYSKYFNTIKQLQNHGLVDKKMNQSNESNLPTNRSSSSYDNMIEIEDVDIYISQLHHEVLTWPEIEIIWSKITNYRLKNIKEEGNIFVNWKHFKEPMGYRLVNIDFKKIYPKCSFIENFEKSRSNLLTVLKEKIKDPSSKKQLDEMLKTSHLTENCKNAVLFFLLHSVFIPSSRKTTRDENGKISSKKFSIRDSQNSFVILGKTSAELEELISKKNTKIQPCLLIVGEINDPKQIMVYFDGIKYIINTIVKAIEICFNIFYVFNIEYPLESSNFWLFIQIYYFKIKTMYDKPCIQVNQTISQLKVYENYNIT</sequence>
<gene>
    <name evidence="4" type="ORF">FWK35_00023602</name>
</gene>
<accession>A0A6G0XQW6</accession>
<feature type="signal peptide" evidence="2">
    <location>
        <begin position="1"/>
        <end position="16"/>
    </location>
</feature>
<dbReference type="InterPro" id="IPR013087">
    <property type="entry name" value="Znf_C2H2_type"/>
</dbReference>
<feature type="chain" id="PRO_5026317598" description="C2H2-type domain-containing protein" evidence="2">
    <location>
        <begin position="17"/>
        <end position="1240"/>
    </location>
</feature>
<dbReference type="Proteomes" id="UP000478052">
    <property type="component" value="Unassembled WGS sequence"/>
</dbReference>
<reference evidence="4 5" key="1">
    <citation type="submission" date="2019-08" db="EMBL/GenBank/DDBJ databases">
        <title>Whole genome of Aphis craccivora.</title>
        <authorList>
            <person name="Voronova N.V."/>
            <person name="Shulinski R.S."/>
            <person name="Bandarenka Y.V."/>
            <person name="Zhorov D.G."/>
            <person name="Warner D."/>
        </authorList>
    </citation>
    <scope>NUCLEOTIDE SEQUENCE [LARGE SCALE GENOMIC DNA]</scope>
    <source>
        <strain evidence="4">180601</strain>
        <tissue evidence="4">Whole Body</tissue>
    </source>
</reference>
<dbReference type="SMART" id="SM00355">
    <property type="entry name" value="ZnF_C2H2"/>
    <property type="match status" value="2"/>
</dbReference>
<keyword evidence="1" id="KW-0479">Metal-binding</keyword>
<evidence type="ECO:0000313" key="5">
    <source>
        <dbReference type="Proteomes" id="UP000478052"/>
    </source>
</evidence>
<evidence type="ECO:0000256" key="2">
    <source>
        <dbReference type="SAM" id="SignalP"/>
    </source>
</evidence>
<name>A0A6G0XQW6_APHCR</name>
<evidence type="ECO:0000259" key="3">
    <source>
        <dbReference type="PROSITE" id="PS50157"/>
    </source>
</evidence>